<accession>A0A9P7GIN7</accession>
<proteinExistence type="predicted"/>
<feature type="transmembrane region" description="Helical" evidence="1">
    <location>
        <begin position="151"/>
        <end position="169"/>
    </location>
</feature>
<dbReference type="Proteomes" id="UP000717328">
    <property type="component" value="Unassembled WGS sequence"/>
</dbReference>
<evidence type="ECO:0000313" key="2">
    <source>
        <dbReference type="EMBL" id="KAG5651347.1"/>
    </source>
</evidence>
<evidence type="ECO:0000256" key="1">
    <source>
        <dbReference type="SAM" id="Phobius"/>
    </source>
</evidence>
<reference evidence="2" key="1">
    <citation type="submission" date="2021-02" db="EMBL/GenBank/DDBJ databases">
        <authorList>
            <person name="Nieuwenhuis M."/>
            <person name="Van De Peppel L.J.J."/>
        </authorList>
    </citation>
    <scope>NUCLEOTIDE SEQUENCE</scope>
    <source>
        <strain evidence="2">D49</strain>
    </source>
</reference>
<sequence length="175" mass="18057">MCYGINTKETPLIGLYPLQNTTGLAETPGSVASILSSLSATVATTLPNSLVPTPTFSTPPYAFNTSASRAPDGIVSSGLATSTYNPILDAPNGFNATALPGITPSPTVATFIVTNSGGFIVTSTSLFTEPTMELGVPPGWNSGSSMRTTRLFTFLPGFVVSCMLLIPLADVLSFV</sequence>
<comment type="caution">
    <text evidence="2">The sequence shown here is derived from an EMBL/GenBank/DDBJ whole genome shotgun (WGS) entry which is preliminary data.</text>
</comment>
<evidence type="ECO:0000313" key="3">
    <source>
        <dbReference type="Proteomes" id="UP000717328"/>
    </source>
</evidence>
<keyword evidence="1" id="KW-1133">Transmembrane helix</keyword>
<dbReference type="EMBL" id="JABCKI010000257">
    <property type="protein sequence ID" value="KAG5651347.1"/>
    <property type="molecule type" value="Genomic_DNA"/>
</dbReference>
<keyword evidence="1" id="KW-0812">Transmembrane</keyword>
<keyword evidence="3" id="KW-1185">Reference proteome</keyword>
<keyword evidence="1" id="KW-0472">Membrane</keyword>
<gene>
    <name evidence="2" type="ORF">H0H81_009010</name>
</gene>
<reference evidence="2" key="2">
    <citation type="submission" date="2021-10" db="EMBL/GenBank/DDBJ databases">
        <title>Phylogenomics reveals ancestral predisposition of the termite-cultivated fungus Termitomyces towards a domesticated lifestyle.</title>
        <authorList>
            <person name="Auxier B."/>
            <person name="Grum-Grzhimaylo A."/>
            <person name="Cardenas M.E."/>
            <person name="Lodge J.D."/>
            <person name="Laessoe T."/>
            <person name="Pedersen O."/>
            <person name="Smith M.E."/>
            <person name="Kuyper T.W."/>
            <person name="Franco-Molano E.A."/>
            <person name="Baroni T.J."/>
            <person name="Aanen D.K."/>
        </authorList>
    </citation>
    <scope>NUCLEOTIDE SEQUENCE</scope>
    <source>
        <strain evidence="2">D49</strain>
    </source>
</reference>
<dbReference type="AlphaFoldDB" id="A0A9P7GIN7"/>
<organism evidence="2 3">
    <name type="scientific">Sphagnurus paluster</name>
    <dbReference type="NCBI Taxonomy" id="117069"/>
    <lineage>
        <taxon>Eukaryota</taxon>
        <taxon>Fungi</taxon>
        <taxon>Dikarya</taxon>
        <taxon>Basidiomycota</taxon>
        <taxon>Agaricomycotina</taxon>
        <taxon>Agaricomycetes</taxon>
        <taxon>Agaricomycetidae</taxon>
        <taxon>Agaricales</taxon>
        <taxon>Tricholomatineae</taxon>
        <taxon>Lyophyllaceae</taxon>
        <taxon>Sphagnurus</taxon>
    </lineage>
</organism>
<protein>
    <submittedName>
        <fullName evidence="2">Uncharacterized protein</fullName>
    </submittedName>
</protein>
<dbReference type="OrthoDB" id="771136at2759"/>
<name>A0A9P7GIN7_9AGAR</name>